<proteinExistence type="predicted"/>
<protein>
    <recommendedName>
        <fullName evidence="3">Lipoprotein</fullName>
    </recommendedName>
</protein>
<gene>
    <name evidence="1" type="ORF">ACFS6H_19800</name>
</gene>
<evidence type="ECO:0000313" key="1">
    <source>
        <dbReference type="EMBL" id="MFD2921974.1"/>
    </source>
</evidence>
<evidence type="ECO:0008006" key="3">
    <source>
        <dbReference type="Google" id="ProtNLM"/>
    </source>
</evidence>
<dbReference type="RefSeq" id="WP_386103235.1">
    <property type="nucleotide sequence ID" value="NZ_JBHUOZ010000003.1"/>
</dbReference>
<dbReference type="EMBL" id="JBHUOZ010000003">
    <property type="protein sequence ID" value="MFD2921974.1"/>
    <property type="molecule type" value="Genomic_DNA"/>
</dbReference>
<dbReference type="Proteomes" id="UP001597511">
    <property type="component" value="Unassembled WGS sequence"/>
</dbReference>
<dbReference type="PROSITE" id="PS51257">
    <property type="entry name" value="PROKAR_LIPOPROTEIN"/>
    <property type="match status" value="1"/>
</dbReference>
<reference evidence="2" key="1">
    <citation type="journal article" date="2019" name="Int. J. Syst. Evol. Microbiol.">
        <title>The Global Catalogue of Microorganisms (GCM) 10K type strain sequencing project: providing services to taxonomists for standard genome sequencing and annotation.</title>
        <authorList>
            <consortium name="The Broad Institute Genomics Platform"/>
            <consortium name="The Broad Institute Genome Sequencing Center for Infectious Disease"/>
            <person name="Wu L."/>
            <person name="Ma J."/>
        </authorList>
    </citation>
    <scope>NUCLEOTIDE SEQUENCE [LARGE SCALE GENOMIC DNA]</scope>
    <source>
        <strain evidence="2">KCTC 23299</strain>
    </source>
</reference>
<organism evidence="1 2">
    <name type="scientific">Terrimonas rubra</name>
    <dbReference type="NCBI Taxonomy" id="1035890"/>
    <lineage>
        <taxon>Bacteria</taxon>
        <taxon>Pseudomonadati</taxon>
        <taxon>Bacteroidota</taxon>
        <taxon>Chitinophagia</taxon>
        <taxon>Chitinophagales</taxon>
        <taxon>Chitinophagaceae</taxon>
        <taxon>Terrimonas</taxon>
    </lineage>
</organism>
<keyword evidence="2" id="KW-1185">Reference proteome</keyword>
<name>A0ABW6A9D6_9BACT</name>
<accession>A0ABW6A9D6</accession>
<comment type="caution">
    <text evidence="1">The sequence shown here is derived from an EMBL/GenBank/DDBJ whole genome shotgun (WGS) entry which is preliminary data.</text>
</comment>
<evidence type="ECO:0000313" key="2">
    <source>
        <dbReference type="Proteomes" id="UP001597511"/>
    </source>
</evidence>
<sequence length="209" mass="24080">MRFLTTLLFIFSLASCYPSQVFKTASNNVFLKGNSCVFENDSVKIEYNLWAERGVVSFELYNKLNTPLYIDWKTSAYITSNRSLNYWQDETVKTTITDNSLFLNSNSKSVSKSVKYDRVSIIPPLSVISKSTYNILPKEYHKKTKYSVGHYKPDNTPISFRSYLAISSSEDFKGTVNYIDNSFYVYQVDEVKSKNKKPSPDSFWIIASK</sequence>